<evidence type="ECO:0000256" key="6">
    <source>
        <dbReference type="ARBA" id="ARBA00023316"/>
    </source>
</evidence>
<comment type="pathway">
    <text evidence="13">Cell wall biogenesis; peptidoglycan biosynthesis.</text>
</comment>
<evidence type="ECO:0000256" key="10">
    <source>
        <dbReference type="ARBA" id="ARBA00075482"/>
    </source>
</evidence>
<dbReference type="HAMAP" id="MF_00208">
    <property type="entry name" value="MurE"/>
    <property type="match status" value="1"/>
</dbReference>
<evidence type="ECO:0000259" key="16">
    <source>
        <dbReference type="Pfam" id="PF08245"/>
    </source>
</evidence>
<dbReference type="InterPro" id="IPR036615">
    <property type="entry name" value="Mur_ligase_C_dom_sf"/>
</dbReference>
<dbReference type="SUPFAM" id="SSF63418">
    <property type="entry name" value="MurE/MurF N-terminal domain"/>
    <property type="match status" value="1"/>
</dbReference>
<keyword evidence="2 13" id="KW-0132">Cell division</keyword>
<evidence type="ECO:0000256" key="8">
    <source>
        <dbReference type="ARBA" id="ARBA00066633"/>
    </source>
</evidence>
<dbReference type="GO" id="GO:0008765">
    <property type="term" value="F:UDP-N-acetylmuramoylalanyl-D-glutamate-2,6-diaminopimelate ligase activity"/>
    <property type="evidence" value="ECO:0007669"/>
    <property type="project" value="UniProtKB-UniRule"/>
</dbReference>
<keyword evidence="5 13" id="KW-0131">Cell cycle</keyword>
<evidence type="ECO:0000256" key="13">
    <source>
        <dbReference type="HAMAP-Rule" id="MF_00208"/>
    </source>
</evidence>
<proteinExistence type="inferred from homology"/>
<evidence type="ECO:0000256" key="12">
    <source>
        <dbReference type="ARBA" id="ARBA00081560"/>
    </source>
</evidence>
<keyword evidence="13" id="KW-0067">ATP-binding</keyword>
<evidence type="ECO:0000256" key="1">
    <source>
        <dbReference type="ARBA" id="ARBA00005898"/>
    </source>
</evidence>
<dbReference type="Pfam" id="PF01225">
    <property type="entry name" value="Mur_ligase"/>
    <property type="match status" value="1"/>
</dbReference>
<keyword evidence="13" id="KW-0963">Cytoplasm</keyword>
<feature type="domain" description="Mur ligase central" evidence="16">
    <location>
        <begin position="93"/>
        <end position="224"/>
    </location>
</feature>
<dbReference type="InterPro" id="IPR013221">
    <property type="entry name" value="Mur_ligase_cen"/>
</dbReference>
<dbReference type="AlphaFoldDB" id="A0A2G9YEF4"/>
<comment type="PTM">
    <text evidence="13">Carboxylation is probably crucial for Mg(2+) binding and, consequently, for the gamma-phosphate positioning of ATP.</text>
</comment>
<keyword evidence="3 13" id="KW-0133">Cell shape</keyword>
<sequence length="424" mass="47402">MTLAQLLKNLKKEAHGITCDSREVRKDYLFVAYQGINQDGHKFIEQARKKGAKIIIGETKNCDIQVQDGREAVASIAANWFNNPAKKLKLIGITGTNGKTSTAKMLAKVLNAAYIGTIGYEYKSIKFPARETTPDAITLHKILRKFLDAGAKYVIIETTSQGLVQKRLFGLNFEIAIFTNLTQDHFDYHKNFKNYLAAKQILFDQAKIAVLNKDDKASKKFKHKKIFWYSKADIKLKMPGEFNQYNAGAALAAAKLLRIPAEFSKKIIAKITVPGRFEPIGDRVIVDYAHTPDALENLLKNARQITKNKLICVFGCGGDRDKTKRPIMGKIATKLCDYVIITSDNPRTENPKKIIQDIIAGIAKNANLEIIENRARAIEKAITISQKGDLVVIAGKGHENYQIIGTKKIHFDDREQARKALSNG</sequence>
<keyword evidence="13" id="KW-0547">Nucleotide-binding</keyword>
<dbReference type="SUPFAM" id="SSF53244">
    <property type="entry name" value="MurD-like peptide ligases, peptide-binding domain"/>
    <property type="match status" value="1"/>
</dbReference>
<dbReference type="FunFam" id="3.90.190.20:FF:000006">
    <property type="entry name" value="UDP-N-acetylmuramoyl-L-alanyl-D-glutamate--2,6-diaminopimelate ligase"/>
    <property type="match status" value="1"/>
</dbReference>
<organism evidence="17 18">
    <name type="scientific">Candidatus Portnoybacteria bacterium CG23_combo_of_CG06-09_8_20_14_all_37_13</name>
    <dbReference type="NCBI Taxonomy" id="1974819"/>
    <lineage>
        <taxon>Bacteria</taxon>
        <taxon>Candidatus Portnoyibacteriota</taxon>
    </lineage>
</organism>
<dbReference type="PANTHER" id="PTHR23135:SF4">
    <property type="entry name" value="UDP-N-ACETYLMURAMOYL-L-ALANYL-D-GLUTAMATE--2,6-DIAMINOPIMELATE LIGASE MURE HOMOLOG, CHLOROPLASTIC"/>
    <property type="match status" value="1"/>
</dbReference>
<dbReference type="UniPathway" id="UPA00219"/>
<dbReference type="Gene3D" id="3.40.1390.10">
    <property type="entry name" value="MurE/MurF, N-terminal domain"/>
    <property type="match status" value="1"/>
</dbReference>
<dbReference type="GO" id="GO:0051301">
    <property type="term" value="P:cell division"/>
    <property type="evidence" value="ECO:0007669"/>
    <property type="project" value="UniProtKB-KW"/>
</dbReference>
<feature type="binding site" evidence="13">
    <location>
        <position position="165"/>
    </location>
    <ligand>
        <name>UDP-N-acetyl-alpha-D-muramoyl-L-alanyl-D-glutamate</name>
        <dbReference type="ChEBI" id="CHEBI:83900"/>
    </ligand>
</feature>
<evidence type="ECO:0000256" key="9">
    <source>
        <dbReference type="ARBA" id="ARBA00072883"/>
    </source>
</evidence>
<dbReference type="InterPro" id="IPR036565">
    <property type="entry name" value="Mur-like_cat_sf"/>
</dbReference>
<evidence type="ECO:0000313" key="17">
    <source>
        <dbReference type="EMBL" id="PIP16911.1"/>
    </source>
</evidence>
<feature type="binding site" evidence="13">
    <location>
        <position position="167"/>
    </location>
    <ligand>
        <name>UDP-N-acetyl-alpha-D-muramoyl-L-alanyl-D-glutamate</name>
        <dbReference type="ChEBI" id="CHEBI:83900"/>
    </ligand>
</feature>
<feature type="binding site" evidence="13">
    <location>
        <position position="399"/>
    </location>
    <ligand>
        <name>meso-2,6-diaminopimelate</name>
        <dbReference type="ChEBI" id="CHEBI:57791"/>
    </ligand>
</feature>
<comment type="function">
    <text evidence="13">Catalyzes the addition of meso-diaminopimelic acid to the nucleotide precursor UDP-N-acetylmuramoyl-L-alanyl-D-glutamate (UMAG) in the biosynthesis of bacterial cell-wall peptidoglycan.</text>
</comment>
<dbReference type="EMBL" id="PCRH01000061">
    <property type="protein sequence ID" value="PIP16911.1"/>
    <property type="molecule type" value="Genomic_DNA"/>
</dbReference>
<feature type="domain" description="Mur ligase C-terminal" evidence="15">
    <location>
        <begin position="275"/>
        <end position="397"/>
    </location>
</feature>
<keyword evidence="13" id="KW-0460">Magnesium</keyword>
<feature type="binding site" evidence="13">
    <location>
        <begin position="344"/>
        <end position="347"/>
    </location>
    <ligand>
        <name>meso-2,6-diaminopimelate</name>
        <dbReference type="ChEBI" id="CHEBI:57791"/>
    </ligand>
</feature>
<protein>
    <recommendedName>
        <fullName evidence="9 13">UDP-N-acetylmuramoyl-L-alanyl-D-glutamate--2,6-diaminopimelate ligase</fullName>
        <ecNumber evidence="8 13">6.3.2.13</ecNumber>
    </recommendedName>
    <alternativeName>
        <fullName evidence="10 13">Meso-A2pm-adding enzyme</fullName>
    </alternativeName>
    <alternativeName>
        <fullName evidence="11 13">Meso-diaminopimelate-adding enzyme</fullName>
    </alternativeName>
    <alternativeName>
        <fullName evidence="12 13">UDP-MurNAc-L-Ala-D-Glu:meso-diaminopimelate ligase</fullName>
    </alternativeName>
    <alternativeName>
        <fullName evidence="13">UDP-MurNAc-tripeptide synthetase</fullName>
    </alternativeName>
    <alternativeName>
        <fullName evidence="13">UDP-N-acetylmuramyl-tripeptide synthetase</fullName>
    </alternativeName>
</protein>
<evidence type="ECO:0000313" key="18">
    <source>
        <dbReference type="Proteomes" id="UP000231480"/>
    </source>
</evidence>
<dbReference type="InterPro" id="IPR035911">
    <property type="entry name" value="MurE/MurF_N"/>
</dbReference>
<dbReference type="PANTHER" id="PTHR23135">
    <property type="entry name" value="MUR LIGASE FAMILY MEMBER"/>
    <property type="match status" value="1"/>
</dbReference>
<comment type="similarity">
    <text evidence="1 13">Belongs to the MurCDEF family. MurE subfamily.</text>
</comment>
<comment type="caution">
    <text evidence="13">Lacks conserved residue(s) required for the propagation of feature annotation.</text>
</comment>
<dbReference type="GO" id="GO:0005524">
    <property type="term" value="F:ATP binding"/>
    <property type="evidence" value="ECO:0007669"/>
    <property type="project" value="UniProtKB-UniRule"/>
</dbReference>
<evidence type="ECO:0000256" key="3">
    <source>
        <dbReference type="ARBA" id="ARBA00022960"/>
    </source>
</evidence>
<evidence type="ECO:0000256" key="7">
    <source>
        <dbReference type="ARBA" id="ARBA00050251"/>
    </source>
</evidence>
<keyword evidence="6 13" id="KW-0961">Cell wall biogenesis/degradation</keyword>
<accession>A0A2G9YEF4</accession>
<evidence type="ECO:0000256" key="11">
    <source>
        <dbReference type="ARBA" id="ARBA00076158"/>
    </source>
</evidence>
<feature type="binding site" evidence="13">
    <location>
        <position position="21"/>
    </location>
    <ligand>
        <name>UDP-N-acetyl-alpha-D-muramoyl-L-alanyl-D-glutamate</name>
        <dbReference type="ChEBI" id="CHEBI:83900"/>
    </ligand>
</feature>
<dbReference type="EC" id="6.3.2.13" evidence="8 13"/>
<feature type="binding site" evidence="13">
    <location>
        <position position="320"/>
    </location>
    <ligand>
        <name>meso-2,6-diaminopimelate</name>
        <dbReference type="ChEBI" id="CHEBI:57791"/>
    </ligand>
</feature>
<evidence type="ECO:0000259" key="14">
    <source>
        <dbReference type="Pfam" id="PF01225"/>
    </source>
</evidence>
<evidence type="ECO:0000256" key="4">
    <source>
        <dbReference type="ARBA" id="ARBA00022984"/>
    </source>
</evidence>
<keyword evidence="4 13" id="KW-0573">Peptidoglycan synthesis</keyword>
<keyword evidence="13 17" id="KW-0436">Ligase</keyword>
<dbReference type="GO" id="GO:0005737">
    <property type="term" value="C:cytoplasm"/>
    <property type="evidence" value="ECO:0007669"/>
    <property type="project" value="UniProtKB-SubCell"/>
</dbReference>
<evidence type="ECO:0000256" key="5">
    <source>
        <dbReference type="ARBA" id="ARBA00023306"/>
    </source>
</evidence>
<feature type="short sequence motif" description="Meso-diaminopimelate recognition motif" evidence="13">
    <location>
        <begin position="344"/>
        <end position="347"/>
    </location>
</feature>
<feature type="modified residue" description="N6-carboxylysine" evidence="13">
    <location>
        <position position="199"/>
    </location>
</feature>
<reference evidence="17 18" key="1">
    <citation type="submission" date="2017-09" db="EMBL/GenBank/DDBJ databases">
        <title>Depth-based differentiation of microbial function through sediment-hosted aquifers and enrichment of novel symbionts in the deep terrestrial subsurface.</title>
        <authorList>
            <person name="Probst A.J."/>
            <person name="Ladd B."/>
            <person name="Jarett J.K."/>
            <person name="Geller-Mcgrath D.E."/>
            <person name="Sieber C.M."/>
            <person name="Emerson J.B."/>
            <person name="Anantharaman K."/>
            <person name="Thomas B.C."/>
            <person name="Malmstrom R."/>
            <person name="Stieglmeier M."/>
            <person name="Klingl A."/>
            <person name="Woyke T."/>
            <person name="Ryan C.M."/>
            <person name="Banfield J.F."/>
        </authorList>
    </citation>
    <scope>NUCLEOTIDE SEQUENCE [LARGE SCALE GENOMIC DNA]</scope>
    <source>
        <strain evidence="17">CG23_combo_of_CG06-09_8_20_14_all_37_13</strain>
    </source>
</reference>
<dbReference type="GO" id="GO:0009252">
    <property type="term" value="P:peptidoglycan biosynthetic process"/>
    <property type="evidence" value="ECO:0007669"/>
    <property type="project" value="UniProtKB-UniRule"/>
</dbReference>
<dbReference type="GO" id="GO:0000287">
    <property type="term" value="F:magnesium ion binding"/>
    <property type="evidence" value="ECO:0007669"/>
    <property type="project" value="UniProtKB-UniRule"/>
</dbReference>
<comment type="catalytic activity">
    <reaction evidence="7 13">
        <text>UDP-N-acetyl-alpha-D-muramoyl-L-alanyl-D-glutamate + meso-2,6-diaminopimelate + ATP = UDP-N-acetyl-alpha-D-muramoyl-L-alanyl-gamma-D-glutamyl-meso-2,6-diaminopimelate + ADP + phosphate + H(+)</text>
        <dbReference type="Rhea" id="RHEA:23676"/>
        <dbReference type="ChEBI" id="CHEBI:15378"/>
        <dbReference type="ChEBI" id="CHEBI:30616"/>
        <dbReference type="ChEBI" id="CHEBI:43474"/>
        <dbReference type="ChEBI" id="CHEBI:57791"/>
        <dbReference type="ChEBI" id="CHEBI:83900"/>
        <dbReference type="ChEBI" id="CHEBI:83905"/>
        <dbReference type="ChEBI" id="CHEBI:456216"/>
        <dbReference type="EC" id="6.3.2.13"/>
    </reaction>
</comment>
<feature type="domain" description="Mur ligase N-terminal catalytic" evidence="14">
    <location>
        <begin position="14"/>
        <end position="79"/>
    </location>
</feature>
<dbReference type="Gene3D" id="3.40.1190.10">
    <property type="entry name" value="Mur-like, catalytic domain"/>
    <property type="match status" value="1"/>
</dbReference>
<feature type="binding site" evidence="13">
    <location>
        <begin position="95"/>
        <end position="101"/>
    </location>
    <ligand>
        <name>ATP</name>
        <dbReference type="ChEBI" id="CHEBI:30616"/>
    </ligand>
</feature>
<dbReference type="Pfam" id="PF02875">
    <property type="entry name" value="Mur_ligase_C"/>
    <property type="match status" value="1"/>
</dbReference>
<dbReference type="SUPFAM" id="SSF53623">
    <property type="entry name" value="MurD-like peptide ligases, catalytic domain"/>
    <property type="match status" value="1"/>
</dbReference>
<comment type="caution">
    <text evidence="17">The sequence shown here is derived from an EMBL/GenBank/DDBJ whole genome shotgun (WGS) entry which is preliminary data.</text>
</comment>
<dbReference type="GO" id="GO:0071555">
    <property type="term" value="P:cell wall organization"/>
    <property type="evidence" value="ECO:0007669"/>
    <property type="project" value="UniProtKB-KW"/>
</dbReference>
<gene>
    <name evidence="13" type="primary">murE</name>
    <name evidence="17" type="ORF">COX44_02805</name>
</gene>
<dbReference type="InterPro" id="IPR005761">
    <property type="entry name" value="UDP-N-AcMur-Glu-dNH2Pim_ligase"/>
</dbReference>
<feature type="binding site" evidence="13">
    <location>
        <begin position="132"/>
        <end position="133"/>
    </location>
    <ligand>
        <name>UDP-N-acetyl-alpha-D-muramoyl-L-alanyl-D-glutamate</name>
        <dbReference type="ChEBI" id="CHEBI:83900"/>
    </ligand>
</feature>
<dbReference type="GO" id="GO:0008360">
    <property type="term" value="P:regulation of cell shape"/>
    <property type="evidence" value="ECO:0007669"/>
    <property type="project" value="UniProtKB-KW"/>
</dbReference>
<evidence type="ECO:0000256" key="2">
    <source>
        <dbReference type="ARBA" id="ARBA00022618"/>
    </source>
</evidence>
<feature type="binding site" evidence="13">
    <location>
        <position position="159"/>
    </location>
    <ligand>
        <name>UDP-N-acetyl-alpha-D-muramoyl-L-alanyl-D-glutamate</name>
        <dbReference type="ChEBI" id="CHEBI:83900"/>
    </ligand>
</feature>
<dbReference type="InterPro" id="IPR000713">
    <property type="entry name" value="Mur_ligase_N"/>
</dbReference>
<comment type="cofactor">
    <cofactor evidence="13">
        <name>Mg(2+)</name>
        <dbReference type="ChEBI" id="CHEBI:18420"/>
    </cofactor>
</comment>
<dbReference type="Proteomes" id="UP000231480">
    <property type="component" value="Unassembled WGS sequence"/>
</dbReference>
<comment type="subcellular location">
    <subcellularLocation>
        <location evidence="13">Cytoplasm</location>
    </subcellularLocation>
</comment>
<dbReference type="Pfam" id="PF08245">
    <property type="entry name" value="Mur_ligase_M"/>
    <property type="match status" value="1"/>
</dbReference>
<feature type="binding site" evidence="13">
    <location>
        <position position="395"/>
    </location>
    <ligand>
        <name>meso-2,6-diaminopimelate</name>
        <dbReference type="ChEBI" id="CHEBI:57791"/>
    </ligand>
</feature>
<dbReference type="Gene3D" id="3.90.190.20">
    <property type="entry name" value="Mur ligase, C-terminal domain"/>
    <property type="match status" value="1"/>
</dbReference>
<dbReference type="InterPro" id="IPR004101">
    <property type="entry name" value="Mur_ligase_C"/>
</dbReference>
<name>A0A2G9YEF4_9BACT</name>
<evidence type="ECO:0000259" key="15">
    <source>
        <dbReference type="Pfam" id="PF02875"/>
    </source>
</evidence>